<dbReference type="GeneID" id="81392330"/>
<organism evidence="2 3">
    <name type="scientific">Penicillium alfredii</name>
    <dbReference type="NCBI Taxonomy" id="1506179"/>
    <lineage>
        <taxon>Eukaryota</taxon>
        <taxon>Fungi</taxon>
        <taxon>Dikarya</taxon>
        <taxon>Ascomycota</taxon>
        <taxon>Pezizomycotina</taxon>
        <taxon>Eurotiomycetes</taxon>
        <taxon>Eurotiomycetidae</taxon>
        <taxon>Eurotiales</taxon>
        <taxon>Aspergillaceae</taxon>
        <taxon>Penicillium</taxon>
    </lineage>
</organism>
<reference evidence="2" key="2">
    <citation type="journal article" date="2023" name="IMA Fungus">
        <title>Comparative genomic study of the Penicillium genus elucidates a diverse pangenome and 15 lateral gene transfer events.</title>
        <authorList>
            <person name="Petersen C."/>
            <person name="Sorensen T."/>
            <person name="Nielsen M.R."/>
            <person name="Sondergaard T.E."/>
            <person name="Sorensen J.L."/>
            <person name="Fitzpatrick D.A."/>
            <person name="Frisvad J.C."/>
            <person name="Nielsen K.L."/>
        </authorList>
    </citation>
    <scope>NUCLEOTIDE SEQUENCE</scope>
    <source>
        <strain evidence="2">IBT 34128</strain>
    </source>
</reference>
<dbReference type="Proteomes" id="UP001141434">
    <property type="component" value="Unassembled WGS sequence"/>
</dbReference>
<comment type="caution">
    <text evidence="2">The sequence shown here is derived from an EMBL/GenBank/DDBJ whole genome shotgun (WGS) entry which is preliminary data.</text>
</comment>
<gene>
    <name evidence="2" type="ORF">NUU61_002580</name>
</gene>
<evidence type="ECO:0000313" key="3">
    <source>
        <dbReference type="Proteomes" id="UP001141434"/>
    </source>
</evidence>
<proteinExistence type="predicted"/>
<dbReference type="EMBL" id="JAPMSZ010000004">
    <property type="protein sequence ID" value="KAJ5105233.1"/>
    <property type="molecule type" value="Genomic_DNA"/>
</dbReference>
<feature type="chain" id="PRO_5040865567" evidence="1">
    <location>
        <begin position="20"/>
        <end position="109"/>
    </location>
</feature>
<evidence type="ECO:0000313" key="2">
    <source>
        <dbReference type="EMBL" id="KAJ5105233.1"/>
    </source>
</evidence>
<evidence type="ECO:0000256" key="1">
    <source>
        <dbReference type="SAM" id="SignalP"/>
    </source>
</evidence>
<sequence>MLFPRAFCLVAFVLPLAQGFQMSFFSGVTQCSGEQVDRQVVKPSDGCQKTGVGHAGGVIIQNSDDSDVNNFAVFFSSDDCNPDKEIVHSDNGCQSPAYRSFAVWDVGSG</sequence>
<reference evidence="2" key="1">
    <citation type="submission" date="2022-11" db="EMBL/GenBank/DDBJ databases">
        <authorList>
            <person name="Petersen C."/>
        </authorList>
    </citation>
    <scope>NUCLEOTIDE SEQUENCE</scope>
    <source>
        <strain evidence="2">IBT 34128</strain>
    </source>
</reference>
<keyword evidence="1" id="KW-0732">Signal</keyword>
<dbReference type="OrthoDB" id="2129288at2759"/>
<dbReference type="AlphaFoldDB" id="A0A9W9FRU4"/>
<protein>
    <submittedName>
        <fullName evidence="2">Uncharacterized protein</fullName>
    </submittedName>
</protein>
<dbReference type="RefSeq" id="XP_056514229.1">
    <property type="nucleotide sequence ID" value="XM_056653162.1"/>
</dbReference>
<feature type="signal peptide" evidence="1">
    <location>
        <begin position="1"/>
        <end position="19"/>
    </location>
</feature>
<accession>A0A9W9FRU4</accession>
<name>A0A9W9FRU4_9EURO</name>
<keyword evidence="3" id="KW-1185">Reference proteome</keyword>